<accession>A0A2L2Y8H5</accession>
<keyword evidence="2" id="KW-0479">Metal-binding</keyword>
<evidence type="ECO:0000256" key="6">
    <source>
        <dbReference type="ARBA" id="ARBA00023242"/>
    </source>
</evidence>
<proteinExistence type="evidence at transcript level"/>
<keyword evidence="3" id="KW-0677">Repeat</keyword>
<dbReference type="Pfam" id="PF12874">
    <property type="entry name" value="zf-met"/>
    <property type="match status" value="2"/>
</dbReference>
<dbReference type="InterPro" id="IPR036236">
    <property type="entry name" value="Znf_C2H2_sf"/>
</dbReference>
<evidence type="ECO:0000256" key="2">
    <source>
        <dbReference type="ARBA" id="ARBA00022723"/>
    </source>
</evidence>
<dbReference type="GO" id="GO:0003676">
    <property type="term" value="F:nucleic acid binding"/>
    <property type="evidence" value="ECO:0007669"/>
    <property type="project" value="InterPro"/>
</dbReference>
<evidence type="ECO:0000259" key="9">
    <source>
        <dbReference type="PROSITE" id="PS50157"/>
    </source>
</evidence>
<dbReference type="EMBL" id="IAAA01013759">
    <property type="protein sequence ID" value="LAA04471.1"/>
    <property type="molecule type" value="mRNA"/>
</dbReference>
<name>A0A2L2Y8H5_PARTP</name>
<evidence type="ECO:0000256" key="4">
    <source>
        <dbReference type="ARBA" id="ARBA00022771"/>
    </source>
</evidence>
<dbReference type="SMART" id="SM00451">
    <property type="entry name" value="ZnF_U1"/>
    <property type="match status" value="3"/>
</dbReference>
<dbReference type="SUPFAM" id="SSF57667">
    <property type="entry name" value="beta-beta-alpha zinc fingers"/>
    <property type="match status" value="3"/>
</dbReference>
<evidence type="ECO:0000256" key="1">
    <source>
        <dbReference type="ARBA" id="ARBA00004123"/>
    </source>
</evidence>
<dbReference type="Gene3D" id="3.30.160.60">
    <property type="entry name" value="Classic Zinc Finger"/>
    <property type="match status" value="3"/>
</dbReference>
<organism evidence="10">
    <name type="scientific">Parasteatoda tepidariorum</name>
    <name type="common">Common house spider</name>
    <name type="synonym">Achaearanea tepidariorum</name>
    <dbReference type="NCBI Taxonomy" id="114398"/>
    <lineage>
        <taxon>Eukaryota</taxon>
        <taxon>Metazoa</taxon>
        <taxon>Ecdysozoa</taxon>
        <taxon>Arthropoda</taxon>
        <taxon>Chelicerata</taxon>
        <taxon>Arachnida</taxon>
        <taxon>Araneae</taxon>
        <taxon>Araneomorphae</taxon>
        <taxon>Entelegynae</taxon>
        <taxon>Araneoidea</taxon>
        <taxon>Theridiidae</taxon>
        <taxon>Parasteatoda</taxon>
    </lineage>
</organism>
<dbReference type="InterPro" id="IPR003604">
    <property type="entry name" value="Matrin/U1-like-C_Znf_C2H2"/>
</dbReference>
<dbReference type="InterPro" id="IPR022755">
    <property type="entry name" value="Znf_C2H2_jaz"/>
</dbReference>
<evidence type="ECO:0000256" key="7">
    <source>
        <dbReference type="PROSITE-ProRule" id="PRU00042"/>
    </source>
</evidence>
<feature type="region of interest" description="Disordered" evidence="8">
    <location>
        <begin position="167"/>
        <end position="211"/>
    </location>
</feature>
<dbReference type="PANTHER" id="PTHR46144">
    <property type="entry name" value="ZINC FINGER PROTEIN 385B-LIKE"/>
    <property type="match status" value="1"/>
</dbReference>
<evidence type="ECO:0000256" key="8">
    <source>
        <dbReference type="SAM" id="MobiDB-lite"/>
    </source>
</evidence>
<keyword evidence="6" id="KW-0539">Nucleus</keyword>
<dbReference type="OrthoDB" id="434647at2759"/>
<dbReference type="AlphaFoldDB" id="A0A2L2Y8H5"/>
<protein>
    <submittedName>
        <fullName evidence="10">Zinc finger protein 385A</fullName>
    </submittedName>
</protein>
<comment type="subcellular location">
    <subcellularLocation>
        <location evidence="1">Nucleus</location>
    </subcellularLocation>
</comment>
<feature type="domain" description="C2H2-type" evidence="9">
    <location>
        <begin position="7"/>
        <end position="36"/>
    </location>
</feature>
<dbReference type="InterPro" id="IPR013087">
    <property type="entry name" value="Znf_C2H2_type"/>
</dbReference>
<dbReference type="InterPro" id="IPR051868">
    <property type="entry name" value="ZN346_ZMAT4"/>
</dbReference>
<reference evidence="10" key="1">
    <citation type="journal article" date="2016" name="Mol. Ecol. Resour.">
        <title>Evaluation of the impact of RNA preservation methods of spiders for de novo transcriptome assembly.</title>
        <authorList>
            <person name="Kono N."/>
            <person name="Nakamura H."/>
            <person name="Ito Y."/>
            <person name="Tomita M."/>
            <person name="Arakawa K."/>
        </authorList>
    </citation>
    <scope>NUCLEOTIDE SEQUENCE</scope>
    <source>
        <tissue evidence="10">Whole body</tissue>
    </source>
</reference>
<dbReference type="Pfam" id="PF12171">
    <property type="entry name" value="zf-C2H2_jaz"/>
    <property type="match status" value="1"/>
</dbReference>
<sequence>MASKSTWKCEICSIQFTSQIPLDMHLRGSKHAKKLKSQTAFNSIQGQITQIKEIEKSDGKKFYCELCDIIANSSLQLQMHLDGTKHKNKLTQSTENTTEESKDMLGNKNVKEKEELNGKSNGGGGGVRRPAPADFSEPQPAKMTKFSCDICNIFMNSEVQLQQHLTSKKHQAKVEGKPIIKKRKFQKQDEEGVQPIEQQPETENETKVEPTSVVGVKTLSASFVRSENLL</sequence>
<dbReference type="SMART" id="SM00355">
    <property type="entry name" value="ZnF_C2H2"/>
    <property type="match status" value="3"/>
</dbReference>
<dbReference type="GO" id="GO:0008270">
    <property type="term" value="F:zinc ion binding"/>
    <property type="evidence" value="ECO:0007669"/>
    <property type="project" value="UniProtKB-KW"/>
</dbReference>
<evidence type="ECO:0000256" key="5">
    <source>
        <dbReference type="ARBA" id="ARBA00022833"/>
    </source>
</evidence>
<evidence type="ECO:0000256" key="3">
    <source>
        <dbReference type="ARBA" id="ARBA00022737"/>
    </source>
</evidence>
<dbReference type="PROSITE" id="PS00028">
    <property type="entry name" value="ZINC_FINGER_C2H2_1"/>
    <property type="match status" value="2"/>
</dbReference>
<keyword evidence="5" id="KW-0862">Zinc</keyword>
<evidence type="ECO:0000313" key="10">
    <source>
        <dbReference type="EMBL" id="LAA04471.1"/>
    </source>
</evidence>
<keyword evidence="4 7" id="KW-0863">Zinc-finger</keyword>
<dbReference type="PANTHER" id="PTHR46144:SF6">
    <property type="entry name" value="C2H2-TYPE DOMAIN-CONTAINING PROTEIN"/>
    <property type="match status" value="1"/>
</dbReference>
<dbReference type="PROSITE" id="PS50157">
    <property type="entry name" value="ZINC_FINGER_C2H2_2"/>
    <property type="match status" value="1"/>
</dbReference>
<dbReference type="GO" id="GO:0005634">
    <property type="term" value="C:nucleus"/>
    <property type="evidence" value="ECO:0007669"/>
    <property type="project" value="UniProtKB-SubCell"/>
</dbReference>
<feature type="region of interest" description="Disordered" evidence="8">
    <location>
        <begin position="86"/>
        <end position="140"/>
    </location>
</feature>
<feature type="compositionally biased region" description="Basic and acidic residues" evidence="8">
    <location>
        <begin position="99"/>
        <end position="117"/>
    </location>
</feature>